<dbReference type="InterPro" id="IPR010828">
    <property type="entry name" value="Atf2/Sli1-like"/>
</dbReference>
<evidence type="ECO:0000256" key="3">
    <source>
        <dbReference type="ARBA" id="ARBA00009667"/>
    </source>
</evidence>
<dbReference type="Pfam" id="PF00977">
    <property type="entry name" value="His_biosynth"/>
    <property type="match status" value="1"/>
</dbReference>
<dbReference type="SUPFAM" id="SSF52777">
    <property type="entry name" value="CoA-dependent acyltransferases"/>
    <property type="match status" value="2"/>
</dbReference>
<dbReference type="PANTHER" id="PTHR43090:SF2">
    <property type="entry name" value="1-(5-PHOSPHORIBOSYL)-5-[(5-PHOSPHORIBOSYLAMINO)METHYLIDENEAMINO] IMIDAZOLE-4-CARBOXAMIDE ISOMERASE"/>
    <property type="match status" value="1"/>
</dbReference>
<proteinExistence type="inferred from homology"/>
<protein>
    <recommendedName>
        <fullName evidence="5">1-(5-phosphoribosyl)-5-[(5-phosphoribosylamino)methylideneamino] imidazole-4-carboxamide isomerase</fullName>
        <ecNumber evidence="4">5.3.1.16</ecNumber>
    </recommendedName>
    <alternativeName>
        <fullName evidence="10">5-proFAR isomerase</fullName>
    </alternativeName>
    <alternativeName>
        <fullName evidence="9">Phosphoribosylformimino-5-aminoimidazole carboxamide ribotide isomerase</fullName>
    </alternativeName>
</protein>
<dbReference type="Proteomes" id="UP000236621">
    <property type="component" value="Unassembled WGS sequence"/>
</dbReference>
<evidence type="ECO:0000256" key="5">
    <source>
        <dbReference type="ARBA" id="ARBA00018464"/>
    </source>
</evidence>
<dbReference type="GO" id="GO:0000162">
    <property type="term" value="P:L-tryptophan biosynthetic process"/>
    <property type="evidence" value="ECO:0007669"/>
    <property type="project" value="TreeGrafter"/>
</dbReference>
<evidence type="ECO:0000313" key="13">
    <source>
        <dbReference type="Proteomes" id="UP000236621"/>
    </source>
</evidence>
<evidence type="ECO:0000256" key="7">
    <source>
        <dbReference type="ARBA" id="ARBA00023102"/>
    </source>
</evidence>
<organism evidence="12 13">
    <name type="scientific">Tolypocladium capitatum</name>
    <dbReference type="NCBI Taxonomy" id="45235"/>
    <lineage>
        <taxon>Eukaryota</taxon>
        <taxon>Fungi</taxon>
        <taxon>Dikarya</taxon>
        <taxon>Ascomycota</taxon>
        <taxon>Pezizomycotina</taxon>
        <taxon>Sordariomycetes</taxon>
        <taxon>Hypocreomycetidae</taxon>
        <taxon>Hypocreales</taxon>
        <taxon>Ophiocordycipitaceae</taxon>
        <taxon>Tolypocladium</taxon>
    </lineage>
</organism>
<dbReference type="Pfam" id="PF07247">
    <property type="entry name" value="AATase"/>
    <property type="match status" value="1"/>
</dbReference>
<dbReference type="SUPFAM" id="SSF51366">
    <property type="entry name" value="Ribulose-phoshate binding barrel"/>
    <property type="match status" value="1"/>
</dbReference>
<dbReference type="GO" id="GO:0005737">
    <property type="term" value="C:cytoplasm"/>
    <property type="evidence" value="ECO:0007669"/>
    <property type="project" value="TreeGrafter"/>
</dbReference>
<evidence type="ECO:0000256" key="2">
    <source>
        <dbReference type="ARBA" id="ARBA00005133"/>
    </source>
</evidence>
<dbReference type="InterPro" id="IPR006062">
    <property type="entry name" value="His_biosynth"/>
</dbReference>
<dbReference type="STRING" id="45235.A0A2K3Q6L5"/>
<dbReference type="InterPro" id="IPR023213">
    <property type="entry name" value="CAT-like_dom_sf"/>
</dbReference>
<keyword evidence="8" id="KW-0413">Isomerase</keyword>
<evidence type="ECO:0000256" key="10">
    <source>
        <dbReference type="ARBA" id="ARBA00031376"/>
    </source>
</evidence>
<keyword evidence="13" id="KW-1185">Reference proteome</keyword>
<dbReference type="OrthoDB" id="446074at2759"/>
<evidence type="ECO:0000313" key="12">
    <source>
        <dbReference type="EMBL" id="PNY23148.1"/>
    </source>
</evidence>
<dbReference type="GO" id="GO:0000105">
    <property type="term" value="P:L-histidine biosynthetic process"/>
    <property type="evidence" value="ECO:0007669"/>
    <property type="project" value="UniProtKB-UniPathway"/>
</dbReference>
<dbReference type="GO" id="GO:0003949">
    <property type="term" value="F:1-(5-phosphoribosyl)-5-[(5-phosphoribosylamino)methylideneamino]imidazole-4-carboxamide isomerase activity"/>
    <property type="evidence" value="ECO:0007669"/>
    <property type="project" value="UniProtKB-EC"/>
</dbReference>
<evidence type="ECO:0000256" key="1">
    <source>
        <dbReference type="ARBA" id="ARBA00000901"/>
    </source>
</evidence>
<gene>
    <name evidence="12" type="ORF">TCAP_06907</name>
</gene>
<accession>A0A2K3Q6L5</accession>
<keyword evidence="7 11" id="KW-0368">Histidine biosynthesis</keyword>
<dbReference type="EMBL" id="NRSZ01001138">
    <property type="protein sequence ID" value="PNY23148.1"/>
    <property type="molecule type" value="Genomic_DNA"/>
</dbReference>
<comment type="pathway">
    <text evidence="2">Amino-acid biosynthesis; L-histidine biosynthesis; L-histidine from 5-phospho-alpha-D-ribose 1-diphosphate: step 4/9.</text>
</comment>
<evidence type="ECO:0000256" key="8">
    <source>
        <dbReference type="ARBA" id="ARBA00023235"/>
    </source>
</evidence>
<comment type="caution">
    <text evidence="12">The sequence shown here is derived from an EMBL/GenBank/DDBJ whole genome shotgun (WGS) entry which is preliminary data.</text>
</comment>
<sequence>MVPGRHRMTRFRPCIDLHAGQVKQIVGGTLDSTSSTLQTNYISRHPAAYYAQLYKDNALEGAHVIMLGPGNDEPAKQALRAWPGHLQVGGGIDDKNAKEWLDAGASKVIITSYLFPEGRFSQPRLDAVLQALGGDKSKLVIDLSCRRRGDDSWFVAMNKWQTLTDMQVNQASIRALEPYCSEFLVHAADNEGLQKGIDEKLVERLAQWCSVPVTYAGGGRHLEDLELVKQLSGGTVDLTIGSALDCFGGSGVKFDEELFSSSRHRLGIYRCVVVTCRYRPSAPPPAARPLDAAALYAALGRVVAQQPMLRVGILGEHTNQARFSHLARVDLRDHVAFTTLAGEDAQRYEARLVDTLCWHHDQLWPDVDTRAPWRVAVLQPGADVWRQRPAQDVLFAFHHALMDGVSGKQFHELLLAALNQPGPSRPPSSSSYSSAETPHLLTFPDAPGLPEGQEDAVPFRSSIPFVVKTLWDARGPSLLRARRAAPWHGAPIDLGLPHATRARPVDVPPEVVASLLAACRRHATSLTGLLHALTLASLARRLPADQAASFAGSTPINLRPYVGPGADPALRPLLRCLVTVADHAFPARVVAALRGPGADLDALVWDAARRVKAELAERQAALPADDIAGLMRYAGDWFHYWTEKDGRPRPDSWSVSNIGVLSAAAAVAGAGWSITHVCFTNGAMVAGSPIGVNVASVAGGALTVAVSWQDAVVPVELVEGLAEDLAAFTQRLHETGRLAA</sequence>
<name>A0A2K3Q6L5_9HYPO</name>
<keyword evidence="6 11" id="KW-0028">Amino-acid biosynthesis</keyword>
<dbReference type="AlphaFoldDB" id="A0A2K3Q6L5"/>
<evidence type="ECO:0000256" key="4">
    <source>
        <dbReference type="ARBA" id="ARBA00012550"/>
    </source>
</evidence>
<dbReference type="Gene3D" id="3.20.20.70">
    <property type="entry name" value="Aldolase class I"/>
    <property type="match status" value="1"/>
</dbReference>
<dbReference type="UniPathway" id="UPA00031">
    <property type="reaction ID" value="UER00009"/>
</dbReference>
<reference evidence="12 13" key="1">
    <citation type="submission" date="2017-08" db="EMBL/GenBank/DDBJ databases">
        <title>Harnessing the power of phylogenomics to disentangle the directionality and signatures of interkingdom host jumping in the parasitic fungal genus Tolypocladium.</title>
        <authorList>
            <person name="Quandt C.A."/>
            <person name="Patterson W."/>
            <person name="Spatafora J.W."/>
        </authorList>
    </citation>
    <scope>NUCLEOTIDE SEQUENCE [LARGE SCALE GENOMIC DNA]</scope>
    <source>
        <strain evidence="12 13">CBS 113982</strain>
    </source>
</reference>
<dbReference type="InterPro" id="IPR044524">
    <property type="entry name" value="Isoase_HisA-like"/>
</dbReference>
<evidence type="ECO:0000256" key="11">
    <source>
        <dbReference type="RuleBase" id="RU003657"/>
    </source>
</evidence>
<dbReference type="Gene3D" id="3.30.559.30">
    <property type="entry name" value="Nonribosomal peptide synthetase, condensation domain"/>
    <property type="match status" value="1"/>
</dbReference>
<comment type="catalytic activity">
    <reaction evidence="1">
        <text>1-(5-phospho-beta-D-ribosyl)-5-[(5-phospho-beta-D-ribosylamino)methylideneamino]imidazole-4-carboxamide = 5-[(5-phospho-1-deoxy-D-ribulos-1-ylimino)methylamino]-1-(5-phospho-beta-D-ribosyl)imidazole-4-carboxamide</text>
        <dbReference type="Rhea" id="RHEA:15469"/>
        <dbReference type="ChEBI" id="CHEBI:58435"/>
        <dbReference type="ChEBI" id="CHEBI:58525"/>
        <dbReference type="EC" id="5.3.1.16"/>
    </reaction>
</comment>
<comment type="similarity">
    <text evidence="3 11">Belongs to the HisA/HisF family.</text>
</comment>
<dbReference type="FunFam" id="3.20.20.70:FF:000110">
    <property type="entry name" value="1-(5-phosphoribosyl)-5-[(5-phosphoribosylamino)methylideneamino] imidazole-4-carboxamide isomerase, chloroplastic"/>
    <property type="match status" value="1"/>
</dbReference>
<dbReference type="CDD" id="cd04723">
    <property type="entry name" value="HisA_HisF"/>
    <property type="match status" value="1"/>
</dbReference>
<evidence type="ECO:0000256" key="9">
    <source>
        <dbReference type="ARBA" id="ARBA00030547"/>
    </source>
</evidence>
<dbReference type="NCBIfam" id="TIGR02129">
    <property type="entry name" value="hisA_euk"/>
    <property type="match status" value="1"/>
</dbReference>
<dbReference type="PANTHER" id="PTHR43090">
    <property type="entry name" value="1-(5-PHOSPHORIBOSYL)-5-[(5-PHOSPHORIBOSYLAMINO)METHYLIDENEAMINO] IMIDAZOLE-4-CARBOXAMIDE ISOMERASE"/>
    <property type="match status" value="1"/>
</dbReference>
<evidence type="ECO:0000256" key="6">
    <source>
        <dbReference type="ARBA" id="ARBA00022605"/>
    </source>
</evidence>
<dbReference type="Gene3D" id="3.30.559.10">
    <property type="entry name" value="Chloramphenicol acetyltransferase-like domain"/>
    <property type="match status" value="1"/>
</dbReference>
<dbReference type="EC" id="5.3.1.16" evidence="4"/>
<dbReference type="InterPro" id="IPR011858">
    <property type="entry name" value="His6/HISN3"/>
</dbReference>
<dbReference type="InterPro" id="IPR013785">
    <property type="entry name" value="Aldolase_TIM"/>
</dbReference>
<dbReference type="InterPro" id="IPR011060">
    <property type="entry name" value="RibuloseP-bd_barrel"/>
</dbReference>